<dbReference type="PANTHER" id="PTHR11647">
    <property type="entry name" value="HYDRANTOINASE/DIHYDROPYRIMIDINASE FAMILY MEMBER"/>
    <property type="match status" value="1"/>
</dbReference>
<dbReference type="SUPFAM" id="SSF51338">
    <property type="entry name" value="Composite domain of metallo-dependent hydrolases"/>
    <property type="match status" value="1"/>
</dbReference>
<evidence type="ECO:0000313" key="2">
    <source>
        <dbReference type="EMBL" id="ANO50184.1"/>
    </source>
</evidence>
<dbReference type="KEGG" id="woc:BA177_02185"/>
<dbReference type="InterPro" id="IPR011059">
    <property type="entry name" value="Metal-dep_hydrolase_composite"/>
</dbReference>
<dbReference type="EMBL" id="CP016268">
    <property type="protein sequence ID" value="ANO50184.1"/>
    <property type="molecule type" value="Genomic_DNA"/>
</dbReference>
<protein>
    <recommendedName>
        <fullName evidence="1">Amidohydrolase 3 domain-containing protein</fullName>
    </recommendedName>
</protein>
<dbReference type="InterPro" id="IPR032466">
    <property type="entry name" value="Metal_Hydrolase"/>
</dbReference>
<dbReference type="PANTHER" id="PTHR11647:SF1">
    <property type="entry name" value="COLLAPSIN RESPONSE MEDIATOR PROTEIN"/>
    <property type="match status" value="1"/>
</dbReference>
<dbReference type="GO" id="GO:0016812">
    <property type="term" value="F:hydrolase activity, acting on carbon-nitrogen (but not peptide) bonds, in cyclic amides"/>
    <property type="evidence" value="ECO:0007669"/>
    <property type="project" value="TreeGrafter"/>
</dbReference>
<evidence type="ECO:0000313" key="3">
    <source>
        <dbReference type="Proteomes" id="UP000092695"/>
    </source>
</evidence>
<dbReference type="AlphaFoldDB" id="A0A193LCR2"/>
<accession>A0A193LCR2</accession>
<evidence type="ECO:0000259" key="1">
    <source>
        <dbReference type="Pfam" id="PF07969"/>
    </source>
</evidence>
<dbReference type="Gene3D" id="3.20.20.140">
    <property type="entry name" value="Metal-dependent hydrolases"/>
    <property type="match status" value="2"/>
</dbReference>
<dbReference type="InterPro" id="IPR013108">
    <property type="entry name" value="Amidohydro_3"/>
</dbReference>
<dbReference type="SUPFAM" id="SSF51556">
    <property type="entry name" value="Metallo-dependent hydrolases"/>
    <property type="match status" value="1"/>
</dbReference>
<feature type="domain" description="Amidohydrolase 3" evidence="1">
    <location>
        <begin position="60"/>
        <end position="232"/>
    </location>
</feature>
<sequence length="573" mass="63560">MLFASATAFAADKADFDVLITGGTVIDGSGAAGYKADVGIVDDEIVAIGPGLGKTRSAARTIDATGQVVAPGYIDVHTHADKAVLGDEKSRRAALNLLYQGITTINIGADGRHSRKYANRVRGQIAKQYKFLESQPAGMNIFVLLGHDNIRKEVMGADDYKRFSTDKEMSRMADLVRRYMKEGALGMSLGLEYASGRYSDEEELVYLAKAVADYDRRGIIIAHERATGPQHRYYLPSGHNADGLYEDRFRKYPDGWDVIDYVKEGIRIAEQSGVVFDFTHFKITHQSYWGKAREIIDLIEEARGRGAKIYAEQIAFTNSGNSPMNLSLIPTKYYRGKDYSLDELLQTLENPKKNMELRADIAWQIDKHGGPESVELIASKRQPQWVGQTLLEIGQELGMSDPVDVVLEVKKRGDATLPNGGRYRSIQTLSAEDIDEFVKQDWFGTVTDAGIYDLDGGFAQPRVFASFTNKITEFVFERKAITLEHAIRAGTGLPAEMLSLSGRGLLKEGYKADVQVFDPDALAVNARWTLRNSRAYSSGMSYVLVNGEFALDNGKPTFEMAGQVIRNKDAWKH</sequence>
<organism evidence="2 3">
    <name type="scientific">Woeseia oceani</name>
    <dbReference type="NCBI Taxonomy" id="1548547"/>
    <lineage>
        <taxon>Bacteria</taxon>
        <taxon>Pseudomonadati</taxon>
        <taxon>Pseudomonadota</taxon>
        <taxon>Gammaproteobacteria</taxon>
        <taxon>Woeseiales</taxon>
        <taxon>Woeseiaceae</taxon>
        <taxon>Woeseia</taxon>
    </lineage>
</organism>
<keyword evidence="3" id="KW-1185">Reference proteome</keyword>
<dbReference type="STRING" id="1548547.BA177_02185"/>
<gene>
    <name evidence="2" type="ORF">BA177_02185</name>
</gene>
<reference evidence="2 3" key="1">
    <citation type="submission" date="2016-06" db="EMBL/GenBank/DDBJ databases">
        <title>Complete genome sequence of a deep-branching marine Gamma Proteobacterium Woeseia oceani type strain XK5.</title>
        <authorList>
            <person name="Mu D."/>
            <person name="Du Z."/>
        </authorList>
    </citation>
    <scope>NUCLEOTIDE SEQUENCE [LARGE SCALE GENOMIC DNA]</scope>
    <source>
        <strain evidence="2 3">XK5</strain>
    </source>
</reference>
<dbReference type="InterPro" id="IPR050378">
    <property type="entry name" value="Metallo-dep_Hydrolases_sf"/>
</dbReference>
<dbReference type="Proteomes" id="UP000092695">
    <property type="component" value="Chromosome"/>
</dbReference>
<dbReference type="Pfam" id="PF07969">
    <property type="entry name" value="Amidohydro_3"/>
    <property type="match status" value="2"/>
</dbReference>
<dbReference type="GO" id="GO:0005829">
    <property type="term" value="C:cytosol"/>
    <property type="evidence" value="ECO:0007669"/>
    <property type="project" value="TreeGrafter"/>
</dbReference>
<feature type="domain" description="Amidohydrolase 3" evidence="1">
    <location>
        <begin position="467"/>
        <end position="548"/>
    </location>
</feature>
<name>A0A193LCR2_9GAMM</name>
<proteinExistence type="predicted"/>